<dbReference type="Proteomes" id="UP001163321">
    <property type="component" value="Chromosome 13"/>
</dbReference>
<protein>
    <submittedName>
        <fullName evidence="1">Uncharacterized protein</fullName>
    </submittedName>
</protein>
<accession>A0ACC0WGG6</accession>
<dbReference type="EMBL" id="CM047592">
    <property type="protein sequence ID" value="KAI9917842.1"/>
    <property type="molecule type" value="Genomic_DNA"/>
</dbReference>
<name>A0ACC0WGG6_9STRA</name>
<keyword evidence="2" id="KW-1185">Reference proteome</keyword>
<evidence type="ECO:0000313" key="1">
    <source>
        <dbReference type="EMBL" id="KAI9917842.1"/>
    </source>
</evidence>
<reference evidence="1 2" key="1">
    <citation type="journal article" date="2022" name="bioRxiv">
        <title>The genome of the oomycete Peronosclerospora sorghi, a cosmopolitan pathogen of maize and sorghum, is inflated with dispersed pseudogenes.</title>
        <authorList>
            <person name="Fletcher K."/>
            <person name="Martin F."/>
            <person name="Isakeit T."/>
            <person name="Cavanaugh K."/>
            <person name="Magill C."/>
            <person name="Michelmore R."/>
        </authorList>
    </citation>
    <scope>NUCLEOTIDE SEQUENCE [LARGE SCALE GENOMIC DNA]</scope>
    <source>
        <strain evidence="1">P6</strain>
    </source>
</reference>
<comment type="caution">
    <text evidence="1">The sequence shown here is derived from an EMBL/GenBank/DDBJ whole genome shotgun (WGS) entry which is preliminary data.</text>
</comment>
<gene>
    <name evidence="1" type="ORF">PsorP6_012441</name>
</gene>
<organism evidence="1 2">
    <name type="scientific">Peronosclerospora sorghi</name>
    <dbReference type="NCBI Taxonomy" id="230839"/>
    <lineage>
        <taxon>Eukaryota</taxon>
        <taxon>Sar</taxon>
        <taxon>Stramenopiles</taxon>
        <taxon>Oomycota</taxon>
        <taxon>Peronosporomycetes</taxon>
        <taxon>Peronosporales</taxon>
        <taxon>Peronosporaceae</taxon>
        <taxon>Peronosclerospora</taxon>
    </lineage>
</organism>
<proteinExistence type="predicted"/>
<sequence>MAACCEWAAANCSAFTACGAGSVAVALGTGLECAAATAGPAVADETPALTLASRHHQVVAPPHSSS</sequence>
<evidence type="ECO:0000313" key="2">
    <source>
        <dbReference type="Proteomes" id="UP001163321"/>
    </source>
</evidence>